<keyword evidence="3" id="KW-1185">Reference proteome</keyword>
<accession>F4WIN2</accession>
<feature type="region of interest" description="Disordered" evidence="1">
    <location>
        <begin position="1"/>
        <end position="37"/>
    </location>
</feature>
<evidence type="ECO:0000313" key="2">
    <source>
        <dbReference type="EMBL" id="EGI65968.1"/>
    </source>
</evidence>
<organism evidence="3">
    <name type="scientific">Acromyrmex echinatior</name>
    <name type="common">Panamanian leafcutter ant</name>
    <name type="synonym">Acromyrmex octospinosus echinatior</name>
    <dbReference type="NCBI Taxonomy" id="103372"/>
    <lineage>
        <taxon>Eukaryota</taxon>
        <taxon>Metazoa</taxon>
        <taxon>Ecdysozoa</taxon>
        <taxon>Arthropoda</taxon>
        <taxon>Hexapoda</taxon>
        <taxon>Insecta</taxon>
        <taxon>Pterygota</taxon>
        <taxon>Neoptera</taxon>
        <taxon>Endopterygota</taxon>
        <taxon>Hymenoptera</taxon>
        <taxon>Apocrita</taxon>
        <taxon>Aculeata</taxon>
        <taxon>Formicoidea</taxon>
        <taxon>Formicidae</taxon>
        <taxon>Myrmicinae</taxon>
        <taxon>Acromyrmex</taxon>
    </lineage>
</organism>
<reference evidence="2" key="1">
    <citation type="submission" date="2011-02" db="EMBL/GenBank/DDBJ databases">
        <title>The genome of the leaf-cutting ant Acromyrmex echinatior suggests key adaptations to social evolution and fungus farming.</title>
        <authorList>
            <person name="Nygaard S."/>
            <person name="Zhang G."/>
        </authorList>
    </citation>
    <scope>NUCLEOTIDE SEQUENCE</scope>
</reference>
<evidence type="ECO:0000256" key="1">
    <source>
        <dbReference type="SAM" id="MobiDB-lite"/>
    </source>
</evidence>
<proteinExistence type="predicted"/>
<dbReference type="AlphaFoldDB" id="F4WIN2"/>
<protein>
    <submittedName>
        <fullName evidence="2">Uncharacterized protein</fullName>
    </submittedName>
</protein>
<evidence type="ECO:0000313" key="3">
    <source>
        <dbReference type="Proteomes" id="UP000007755"/>
    </source>
</evidence>
<dbReference type="InParanoid" id="F4WIN2"/>
<sequence length="121" mass="13505">MERLREVTCPGGDMIISGGRNQRKGVSREKGVGEKEKDRSAGLVRNLFYVPFTHYVIPDVTLPDSRQSDKVPSPWLSTVHCRAVVSAFSPPRNDPCRAAPFIDRSNHGFMRLSKRCTSTTS</sequence>
<gene>
    <name evidence="2" type="ORF">G5I_05556</name>
</gene>
<feature type="compositionally biased region" description="Basic and acidic residues" evidence="1">
    <location>
        <begin position="26"/>
        <end position="37"/>
    </location>
</feature>
<dbReference type="EMBL" id="GL888176">
    <property type="protein sequence ID" value="EGI65968.1"/>
    <property type="molecule type" value="Genomic_DNA"/>
</dbReference>
<dbReference type="Proteomes" id="UP000007755">
    <property type="component" value="Unassembled WGS sequence"/>
</dbReference>
<name>F4WIN2_ACREC</name>